<comment type="caution">
    <text evidence="2">The sequence shown here is derived from an EMBL/GenBank/DDBJ whole genome shotgun (WGS) entry which is preliminary data.</text>
</comment>
<dbReference type="AlphaFoldDB" id="A0A4Z2ELN3"/>
<name>A0A4Z2ELN3_9TELE</name>
<proteinExistence type="predicted"/>
<accession>A0A4Z2ELN3</accession>
<reference evidence="2 3" key="1">
    <citation type="submission" date="2019-03" db="EMBL/GenBank/DDBJ databases">
        <title>First draft genome of Liparis tanakae, snailfish: a comprehensive survey of snailfish specific genes.</title>
        <authorList>
            <person name="Kim W."/>
            <person name="Song I."/>
            <person name="Jeong J.-H."/>
            <person name="Kim D."/>
            <person name="Kim S."/>
            <person name="Ryu S."/>
            <person name="Song J.Y."/>
            <person name="Lee S.K."/>
        </authorList>
    </citation>
    <scope>NUCLEOTIDE SEQUENCE [LARGE SCALE GENOMIC DNA]</scope>
    <source>
        <tissue evidence="2">Muscle</tissue>
    </source>
</reference>
<sequence length="151" mass="16676">MYLFMANAVSVVLSTSCGAECKTHAEARRSGRKPTSNIWSRKLWSSMPYTRSRKSTMEALWSGQKQADMSGSDAMNWCGLVPGGEPRRRLGQVQGQILRDLDGLLHGSQQTLPSLPPQGGAKTLGTPDEQLHHHIGIFLHALTWDKHRAGR</sequence>
<feature type="signal peptide" evidence="1">
    <location>
        <begin position="1"/>
        <end position="19"/>
    </location>
</feature>
<dbReference type="EMBL" id="SRLO01005860">
    <property type="protein sequence ID" value="TNN29262.1"/>
    <property type="molecule type" value="Genomic_DNA"/>
</dbReference>
<protein>
    <submittedName>
        <fullName evidence="2">Uncharacterized protein</fullName>
    </submittedName>
</protein>
<dbReference type="Proteomes" id="UP000314294">
    <property type="component" value="Unassembled WGS sequence"/>
</dbReference>
<evidence type="ECO:0000313" key="2">
    <source>
        <dbReference type="EMBL" id="TNN29262.1"/>
    </source>
</evidence>
<evidence type="ECO:0000256" key="1">
    <source>
        <dbReference type="SAM" id="SignalP"/>
    </source>
</evidence>
<evidence type="ECO:0000313" key="3">
    <source>
        <dbReference type="Proteomes" id="UP000314294"/>
    </source>
</evidence>
<feature type="chain" id="PRO_5021199167" evidence="1">
    <location>
        <begin position="20"/>
        <end position="151"/>
    </location>
</feature>
<gene>
    <name evidence="2" type="ORF">EYF80_060590</name>
</gene>
<keyword evidence="1" id="KW-0732">Signal</keyword>
<organism evidence="2 3">
    <name type="scientific">Liparis tanakae</name>
    <name type="common">Tanaka's snailfish</name>
    <dbReference type="NCBI Taxonomy" id="230148"/>
    <lineage>
        <taxon>Eukaryota</taxon>
        <taxon>Metazoa</taxon>
        <taxon>Chordata</taxon>
        <taxon>Craniata</taxon>
        <taxon>Vertebrata</taxon>
        <taxon>Euteleostomi</taxon>
        <taxon>Actinopterygii</taxon>
        <taxon>Neopterygii</taxon>
        <taxon>Teleostei</taxon>
        <taxon>Neoteleostei</taxon>
        <taxon>Acanthomorphata</taxon>
        <taxon>Eupercaria</taxon>
        <taxon>Perciformes</taxon>
        <taxon>Cottioidei</taxon>
        <taxon>Cottales</taxon>
        <taxon>Liparidae</taxon>
        <taxon>Liparis</taxon>
    </lineage>
</organism>
<keyword evidence="3" id="KW-1185">Reference proteome</keyword>